<dbReference type="EMBL" id="FPBZ01000001">
    <property type="protein sequence ID" value="SFU30765.1"/>
    <property type="molecule type" value="Genomic_DNA"/>
</dbReference>
<evidence type="ECO:0000313" key="2">
    <source>
        <dbReference type="Proteomes" id="UP000182649"/>
    </source>
</evidence>
<dbReference type="AlphaFoldDB" id="A0A1I7F3R6"/>
<accession>A0A1I7F3R6</accession>
<sequence length="142" mass="16241">MKHVNHETSKTILHAAIAAGIARITMEDLTHIRARIKAGKRVRGRLHRWLSANCKPLSSTRPVRQELRSIPQPRLYQPDVFGVWRHWQTRQASFRVFVWSPGARRLECKSKPCPDWHDCCLAKGDVNTRYAGNVAGSIHVSQ</sequence>
<name>A0A1I7F3R6_9PROT</name>
<protein>
    <submittedName>
        <fullName evidence="1">Uncharacterized protein</fullName>
    </submittedName>
</protein>
<evidence type="ECO:0000313" key="1">
    <source>
        <dbReference type="EMBL" id="SFU30765.1"/>
    </source>
</evidence>
<proteinExistence type="predicted"/>
<gene>
    <name evidence="1" type="ORF">SAMN05216417_101100</name>
</gene>
<dbReference type="Proteomes" id="UP000182649">
    <property type="component" value="Unassembled WGS sequence"/>
</dbReference>
<organism evidence="1 2">
    <name type="scientific">Nitrosospira multiformis</name>
    <dbReference type="NCBI Taxonomy" id="1231"/>
    <lineage>
        <taxon>Bacteria</taxon>
        <taxon>Pseudomonadati</taxon>
        <taxon>Pseudomonadota</taxon>
        <taxon>Betaproteobacteria</taxon>
        <taxon>Nitrosomonadales</taxon>
        <taxon>Nitrosomonadaceae</taxon>
        <taxon>Nitrosospira</taxon>
    </lineage>
</organism>
<reference evidence="1 2" key="1">
    <citation type="submission" date="2016-10" db="EMBL/GenBank/DDBJ databases">
        <authorList>
            <person name="de Groot N.N."/>
        </authorList>
    </citation>
    <scope>NUCLEOTIDE SEQUENCE [LARGE SCALE GENOMIC DNA]</scope>
    <source>
        <strain evidence="1 2">Nl14</strain>
    </source>
</reference>